<dbReference type="AlphaFoldDB" id="A0A6P6S0M4"/>
<proteinExistence type="predicted"/>
<evidence type="ECO:0000313" key="3">
    <source>
        <dbReference type="RefSeq" id="XP_026193668.1"/>
    </source>
</evidence>
<dbReference type="OrthoDB" id="345877at2759"/>
<gene>
    <name evidence="3" type="primary">LOC34622349</name>
</gene>
<keyword evidence="2" id="KW-1185">Reference proteome</keyword>
<name>A0A6P6S0M4_9EIME</name>
<dbReference type="GeneID" id="34622349"/>
<feature type="compositionally biased region" description="Basic and acidic residues" evidence="1">
    <location>
        <begin position="178"/>
        <end position="190"/>
    </location>
</feature>
<dbReference type="Proteomes" id="UP000515125">
    <property type="component" value="Unplaced"/>
</dbReference>
<feature type="region of interest" description="Disordered" evidence="1">
    <location>
        <begin position="168"/>
        <end position="208"/>
    </location>
</feature>
<evidence type="ECO:0000313" key="2">
    <source>
        <dbReference type="Proteomes" id="UP000515125"/>
    </source>
</evidence>
<organism evidence="2 3">
    <name type="scientific">Cyclospora cayetanensis</name>
    <dbReference type="NCBI Taxonomy" id="88456"/>
    <lineage>
        <taxon>Eukaryota</taxon>
        <taxon>Sar</taxon>
        <taxon>Alveolata</taxon>
        <taxon>Apicomplexa</taxon>
        <taxon>Conoidasida</taxon>
        <taxon>Coccidia</taxon>
        <taxon>Eucoccidiorida</taxon>
        <taxon>Eimeriorina</taxon>
        <taxon>Eimeriidae</taxon>
        <taxon>Cyclospora</taxon>
    </lineage>
</organism>
<accession>A0A6P6S0M4</accession>
<dbReference type="RefSeq" id="XP_026193668.1">
    <property type="nucleotide sequence ID" value="XM_026337883.1"/>
</dbReference>
<evidence type="ECO:0000256" key="1">
    <source>
        <dbReference type="SAM" id="MobiDB-lite"/>
    </source>
</evidence>
<reference evidence="3" key="1">
    <citation type="submission" date="2025-08" db="UniProtKB">
        <authorList>
            <consortium name="RefSeq"/>
        </authorList>
    </citation>
    <scope>IDENTIFICATION</scope>
</reference>
<protein>
    <submittedName>
        <fullName evidence="3">Uncharacterized protein LOC34622349</fullName>
    </submittedName>
</protein>
<sequence>MADFVEAWYSDLLETAAAGIRGEAEWPNGSATTPHPVYRLLELMRGDLQRGLRYDNLIEFVCDLKESDVETLMATVRKGKCYSATAPHGTAHLWHNASPDTSEGNLRDHKRGFVACIQVLLKSSMVFGNPLLELHRLLVRLTTKFGRTPLPLQTQLLRALLTRPHGELKTTRTYKNGFSRERSKPDESLKHSRGPRARCSCDPELHPS</sequence>
<feature type="compositionally biased region" description="Basic and acidic residues" evidence="1">
    <location>
        <begin position="199"/>
        <end position="208"/>
    </location>
</feature>